<feature type="transmembrane region" description="Helical" evidence="1">
    <location>
        <begin position="102"/>
        <end position="124"/>
    </location>
</feature>
<keyword evidence="1" id="KW-1133">Transmembrane helix</keyword>
<evidence type="ECO:0000256" key="1">
    <source>
        <dbReference type="SAM" id="Phobius"/>
    </source>
</evidence>
<organism evidence="2">
    <name type="scientific">Woronichinia naegeliana WA131</name>
    <dbReference type="NCBI Taxonomy" id="2824559"/>
    <lineage>
        <taxon>Bacteria</taxon>
        <taxon>Bacillati</taxon>
        <taxon>Cyanobacteriota</taxon>
        <taxon>Cyanophyceae</taxon>
        <taxon>Synechococcales</taxon>
        <taxon>Coelosphaeriaceae</taxon>
        <taxon>Woronichinia</taxon>
    </lineage>
</organism>
<dbReference type="EMBL" id="CP073041">
    <property type="protein sequence ID" value="UXE60506.1"/>
    <property type="molecule type" value="Genomic_DNA"/>
</dbReference>
<keyword evidence="1" id="KW-0812">Transmembrane</keyword>
<feature type="transmembrane region" description="Helical" evidence="1">
    <location>
        <begin position="48"/>
        <end position="66"/>
    </location>
</feature>
<gene>
    <name evidence="2" type="ORF">KA717_34025</name>
</gene>
<proteinExistence type="predicted"/>
<sequence length="131" mass="14808">MTPRNKTIILWLVFLLGLLFHTDLGLMPLFHGLSVTVSPAQSMADIAPVMWLMLGFFVPPIAAIIATSFTNSQSYRKFHFGFTILYTVLNLAHLIADLMVQPIIWYQIALMAMLLAIGLLLNWVSFQWLKA</sequence>
<accession>A0A977PUZ4</accession>
<feature type="transmembrane region" description="Helical" evidence="1">
    <location>
        <begin position="78"/>
        <end position="96"/>
    </location>
</feature>
<dbReference type="Proteomes" id="UP001065613">
    <property type="component" value="Chromosome"/>
</dbReference>
<protein>
    <submittedName>
        <fullName evidence="2">Uncharacterized protein</fullName>
    </submittedName>
</protein>
<keyword evidence="1" id="KW-0472">Membrane</keyword>
<evidence type="ECO:0000313" key="2">
    <source>
        <dbReference type="EMBL" id="UXE60506.1"/>
    </source>
</evidence>
<dbReference type="KEGG" id="wna:KA717_34025"/>
<reference evidence="2" key="1">
    <citation type="submission" date="2021-04" db="EMBL/GenBank/DDBJ databases">
        <title>Genome sequence of Woronichinia naegeliana from Washington state freshwater lake bloom.</title>
        <authorList>
            <person name="Dreher T.W."/>
        </authorList>
    </citation>
    <scope>NUCLEOTIDE SEQUENCE</scope>
    <source>
        <strain evidence="2">WA131</strain>
    </source>
</reference>
<dbReference type="AlphaFoldDB" id="A0A977PUZ4"/>
<name>A0A977PUZ4_9CYAN</name>